<protein>
    <recommendedName>
        <fullName evidence="4">Amidoligase enzyme</fullName>
    </recommendedName>
</protein>
<comment type="caution">
    <text evidence="2">The sequence shown here is derived from an EMBL/GenBank/DDBJ whole genome shotgun (WGS) entry which is preliminary data.</text>
</comment>
<evidence type="ECO:0000313" key="3">
    <source>
        <dbReference type="Proteomes" id="UP000257131"/>
    </source>
</evidence>
<evidence type="ECO:0008006" key="4">
    <source>
        <dbReference type="Google" id="ProtNLM"/>
    </source>
</evidence>
<dbReference type="AlphaFoldDB" id="A0A3D9BZC6"/>
<gene>
    <name evidence="2" type="ORF">DRV84_00425</name>
</gene>
<proteinExistence type="predicted"/>
<organism evidence="2 3">
    <name type="scientific">Rhodosalinus sediminis</name>
    <dbReference type="NCBI Taxonomy" id="1940533"/>
    <lineage>
        <taxon>Bacteria</taxon>
        <taxon>Pseudomonadati</taxon>
        <taxon>Pseudomonadota</taxon>
        <taxon>Alphaproteobacteria</taxon>
        <taxon>Rhodobacterales</taxon>
        <taxon>Paracoccaceae</taxon>
        <taxon>Rhodosalinus</taxon>
    </lineage>
</organism>
<name>A0A3D9BZC6_9RHOB</name>
<feature type="region of interest" description="Disordered" evidence="1">
    <location>
        <begin position="1"/>
        <end position="28"/>
    </location>
</feature>
<reference evidence="2 3" key="1">
    <citation type="journal article" date="2017" name="Int. J. Syst. Evol. Microbiol.">
        <title>Rhodosalinus sediminis gen. nov., sp. nov., isolated from marine saltern.</title>
        <authorList>
            <person name="Guo L.Y."/>
            <person name="Ling S.K."/>
            <person name="Li C.M."/>
            <person name="Chen G.J."/>
            <person name="Du Z.J."/>
        </authorList>
    </citation>
    <scope>NUCLEOTIDE SEQUENCE [LARGE SCALE GENOMIC DNA]</scope>
    <source>
        <strain evidence="2 3">WDN1C137</strain>
    </source>
</reference>
<dbReference type="Pfam" id="PF12224">
    <property type="entry name" value="Amidoligase_2"/>
    <property type="match status" value="1"/>
</dbReference>
<dbReference type="EMBL" id="QOHR01000001">
    <property type="protein sequence ID" value="REC58736.1"/>
    <property type="molecule type" value="Genomic_DNA"/>
</dbReference>
<accession>A0A3D9BZC6</accession>
<dbReference type="InterPro" id="IPR022025">
    <property type="entry name" value="Amidoligase_2"/>
</dbReference>
<dbReference type="RefSeq" id="WP_115977778.1">
    <property type="nucleotide sequence ID" value="NZ_QOHR01000001.1"/>
</dbReference>
<sequence length="328" mass="34608">MAQRSPLPAHPPDARFPTLPDLPEGSGAPRAVGVELEFGALAPDAAAELCRDVAGGRVRQVSASEWRVEDSRLGTLKVYLDTALRPEGTDRAAEVGVAVARQVVPIEIVTEPLAQDRLEAADALAAALAEAGAEGSRAHLVHSFGLHLNVTLADPETGRDLPRVARAFALLEDWLRARDPMDMSRRVLPFTAPFPPGFRDALAALAPDAPPAALFDLIDAHLSSRNHGLDLMPAYAHLAPERFARHPAAAGAVAARPAYHFRQPESRLGEAGWSLAYDWRRWWLVERVAADDALAARLAAAADGAAVTAALGPLAALAPAGGPAAEEA</sequence>
<evidence type="ECO:0000256" key="1">
    <source>
        <dbReference type="SAM" id="MobiDB-lite"/>
    </source>
</evidence>
<dbReference type="Proteomes" id="UP000257131">
    <property type="component" value="Unassembled WGS sequence"/>
</dbReference>
<dbReference type="OrthoDB" id="5597599at2"/>
<evidence type="ECO:0000313" key="2">
    <source>
        <dbReference type="EMBL" id="REC58736.1"/>
    </source>
</evidence>
<keyword evidence="3" id="KW-1185">Reference proteome</keyword>